<sequence>MKEQKERIKDRMLKTAARLWGYPDAEVETSFDPVVQLLLEACASELEKISNEVDVSHARLVERLAQIMMPEPITTSQPAYGILHATSNEPATNITPDHQFFYTHKTGGNNKDLFFSPLSHHRLFRGHIRYMAVGSKLYESREFWFKEQVLQGTLPKDAAPNHLWLGLAMDTLPDNFNGLSFFFDLRNVHQQEMFYHYLPLARFFAGDAELPVNGGYHYSRNEKEETVNAMLDLAFDTSARYSREVLQRYRRNFLTVNTNFIPAKQRTVPLLLQLIFGKEATSVIDPNTFWIRIEFPETVHHSLLEDLYCSINCLPVINRKVNEQSLKLNRYLNIIPLHTPDIFFDVKKVYDLGGANYHVRNFTTAGEMQEGDLVVRSSGIGRFDSREAKEIIAYLIEVIRDESSLFEEVKNDYVAGRMRELHQLIASLEEQLQPSRNKGNIPYLMVKPRESAEYLFVEFYTTNGTLANNIRMGSHLQEYGSIQMHPNSITLVTNTQGGKDRLNIDEKINQYRYHLLTHDRIVTPEDIKALCKHIMGKELSMVTVTKGTTMAPGTTAGYSRSIDIRITLVKPVNTYSDGSLTYLKDELMMQLRERSPNNYPYRIFMNETLA</sequence>
<reference evidence="1 2" key="1">
    <citation type="submission" date="2016-10" db="EMBL/GenBank/DDBJ databases">
        <authorList>
            <person name="de Groot N.N."/>
        </authorList>
    </citation>
    <scope>NUCLEOTIDE SEQUENCE [LARGE SCALE GENOMIC DNA]</scope>
    <source>
        <strain evidence="1 2">DSM 21039</strain>
    </source>
</reference>
<dbReference type="AlphaFoldDB" id="A0A1H7VLG4"/>
<evidence type="ECO:0000313" key="1">
    <source>
        <dbReference type="EMBL" id="SEM09864.1"/>
    </source>
</evidence>
<name>A0A1H7VLG4_9BACT</name>
<proteinExistence type="predicted"/>
<accession>A0A1H7VLG4</accession>
<dbReference type="Proteomes" id="UP000198984">
    <property type="component" value="Unassembled WGS sequence"/>
</dbReference>
<evidence type="ECO:0000313" key="2">
    <source>
        <dbReference type="Proteomes" id="UP000198984"/>
    </source>
</evidence>
<keyword evidence="2" id="KW-1185">Reference proteome</keyword>
<organism evidence="1 2">
    <name type="scientific">Chitinophaga rupis</name>
    <dbReference type="NCBI Taxonomy" id="573321"/>
    <lineage>
        <taxon>Bacteria</taxon>
        <taxon>Pseudomonadati</taxon>
        <taxon>Bacteroidota</taxon>
        <taxon>Chitinophagia</taxon>
        <taxon>Chitinophagales</taxon>
        <taxon>Chitinophagaceae</taxon>
        <taxon>Chitinophaga</taxon>
    </lineage>
</organism>
<gene>
    <name evidence="1" type="ORF">SAMN04488505_103366</name>
</gene>
<dbReference type="EMBL" id="FOBB01000003">
    <property type="protein sequence ID" value="SEM09864.1"/>
    <property type="molecule type" value="Genomic_DNA"/>
</dbReference>
<dbReference type="STRING" id="573321.SAMN04488505_103366"/>
<evidence type="ECO:0008006" key="3">
    <source>
        <dbReference type="Google" id="ProtNLM"/>
    </source>
</evidence>
<protein>
    <recommendedName>
        <fullName evidence="3">Type VI secretion system baseplate subunit TssF</fullName>
    </recommendedName>
</protein>
<dbReference type="RefSeq" id="WP_089913025.1">
    <property type="nucleotide sequence ID" value="NZ_FOBB01000003.1"/>
</dbReference>
<dbReference type="OrthoDB" id="1090083at2"/>